<dbReference type="Gene3D" id="2.20.110.10">
    <property type="entry name" value="Histone H3 K4-specific methyltransferase SET7/9 N-terminal domain"/>
    <property type="match status" value="1"/>
</dbReference>
<proteinExistence type="predicted"/>
<reference evidence="1" key="1">
    <citation type="submission" date="2015-11" db="EMBL/GenBank/DDBJ databases">
        <authorList>
            <person name="Zhang Y."/>
            <person name="Guo Z."/>
        </authorList>
    </citation>
    <scope>NUCLEOTIDE SEQUENCE</scope>
    <source>
        <strain evidence="1">BN30871</strain>
    </source>
</reference>
<dbReference type="SUPFAM" id="SSF82185">
    <property type="entry name" value="Histone H3 K4-specific methyltransferase SET7/9 N-terminal domain"/>
    <property type="match status" value="1"/>
</dbReference>
<gene>
    <name evidence="1" type="ORF">BN3087_850005</name>
</gene>
<protein>
    <recommendedName>
        <fullName evidence="2">MORN repeat protein</fullName>
    </recommendedName>
</protein>
<dbReference type="EMBL" id="FAXN01000090">
    <property type="protein sequence ID" value="CUV66462.1"/>
    <property type="molecule type" value="Genomic_DNA"/>
</dbReference>
<name>A0A0S4XQQ7_9BACT</name>
<dbReference type="AlphaFoldDB" id="A0A0S4XQQ7"/>
<organism evidence="1">
    <name type="scientific">Sulfurovum sp. enrichment culture clone C5</name>
    <dbReference type="NCBI Taxonomy" id="497650"/>
    <lineage>
        <taxon>Bacteria</taxon>
        <taxon>Pseudomonadati</taxon>
        <taxon>Campylobacterota</taxon>
        <taxon>Epsilonproteobacteria</taxon>
        <taxon>Campylobacterales</taxon>
        <taxon>Sulfurovaceae</taxon>
        <taxon>Sulfurovum</taxon>
        <taxon>environmental samples</taxon>
    </lineage>
</organism>
<accession>A0A0S4XQQ7</accession>
<sequence length="189" mass="22243">MKKLILIMTLGFALNYADEVKIYNFDNIHRNENGLFVDKQTCKIVNGIIKSYSNQKVNLEFGCLNGRENGLMKYYTKTGQLLWEQPYKNGKKEGLYKMYNSKNGNLFMTSRDVNNFSDGNSTIYNDDGTKLWEVFYKKGLAIYGFRYFNDEKQPIPKKEIEKMNDEYRKIRIQSKKIFDNAKHKCCPLN</sequence>
<evidence type="ECO:0008006" key="2">
    <source>
        <dbReference type="Google" id="ProtNLM"/>
    </source>
</evidence>
<evidence type="ECO:0000313" key="1">
    <source>
        <dbReference type="EMBL" id="CUV66462.1"/>
    </source>
</evidence>